<evidence type="ECO:0000313" key="1">
    <source>
        <dbReference type="EMBL" id="SCW43143.1"/>
    </source>
</evidence>
<name>A0A1G4QES0_BORJA</name>
<dbReference type="EMBL" id="FMTE01000018">
    <property type="protein sequence ID" value="SCW43143.1"/>
    <property type="molecule type" value="Genomic_DNA"/>
</dbReference>
<gene>
    <name evidence="1" type="ORF">SAMN02983004_01090</name>
</gene>
<dbReference type="Proteomes" id="UP000199262">
    <property type="component" value="Unassembled WGS sequence"/>
</dbReference>
<sequence length="67" mass="7938">MVEYCVLSDMHRVIDQLKNNSLEYQPDDSNSLAHQSDGSSFLWPLFEDYDEKDFDEFFTRLGLNRSK</sequence>
<keyword evidence="2" id="KW-1185">Reference proteome</keyword>
<accession>A0A1G4QES0</accession>
<reference evidence="2" key="1">
    <citation type="submission" date="2016-10" db="EMBL/GenBank/DDBJ databases">
        <authorList>
            <person name="Varghese N."/>
            <person name="Submissions S."/>
        </authorList>
    </citation>
    <scope>NUCLEOTIDE SEQUENCE [LARGE SCALE GENOMIC DNA]</scope>
    <source>
        <strain evidence="2">ATCC 51557</strain>
    </source>
</reference>
<organism evidence="1 2">
    <name type="scientific">Borreliella japonica</name>
    <name type="common">Borrelia japonica</name>
    <dbReference type="NCBI Taxonomy" id="34095"/>
    <lineage>
        <taxon>Bacteria</taxon>
        <taxon>Pseudomonadati</taxon>
        <taxon>Spirochaetota</taxon>
        <taxon>Spirochaetia</taxon>
        <taxon>Spirochaetales</taxon>
        <taxon>Borreliaceae</taxon>
        <taxon>Borreliella</taxon>
    </lineage>
</organism>
<proteinExistence type="predicted"/>
<dbReference type="AlphaFoldDB" id="A0A1G4QES0"/>
<protein>
    <submittedName>
        <fullName evidence="1">Uncharacterized protein</fullName>
    </submittedName>
</protein>
<evidence type="ECO:0000313" key="2">
    <source>
        <dbReference type="Proteomes" id="UP000199262"/>
    </source>
</evidence>